<dbReference type="Gene3D" id="2.60.40.10">
    <property type="entry name" value="Immunoglobulins"/>
    <property type="match status" value="1"/>
</dbReference>
<evidence type="ECO:0000313" key="5">
    <source>
        <dbReference type="Proteomes" id="UP001164746"/>
    </source>
</evidence>
<feature type="region of interest" description="Disordered" evidence="1">
    <location>
        <begin position="177"/>
        <end position="196"/>
    </location>
</feature>
<evidence type="ECO:0000313" key="4">
    <source>
        <dbReference type="EMBL" id="WAR06302.1"/>
    </source>
</evidence>
<dbReference type="InterPro" id="IPR013783">
    <property type="entry name" value="Ig-like_fold"/>
</dbReference>
<dbReference type="EMBL" id="CP111016">
    <property type="protein sequence ID" value="WAR06302.1"/>
    <property type="molecule type" value="Genomic_DNA"/>
</dbReference>
<name>A0ABY7EBJ4_MYAAR</name>
<evidence type="ECO:0000259" key="3">
    <source>
        <dbReference type="Pfam" id="PF07686"/>
    </source>
</evidence>
<dbReference type="Pfam" id="PF07686">
    <property type="entry name" value="V-set"/>
    <property type="match status" value="1"/>
</dbReference>
<feature type="signal peptide" evidence="2">
    <location>
        <begin position="1"/>
        <end position="21"/>
    </location>
</feature>
<sequence>MFWMSCRVPILLTCLWCTVNGAVSISPKNEFPMKGESFTLTCTNTNPSNNINWGLEYAGSSSVLTTCIASTDNTCLPIRTGYTFTSDVSNNTFNMQIDSVSLSNCGIYTCNDATTFDSDPLTVNISELETSSSEDKLFKVCRLSLYTIFFTLSENEHLTLDGRPHFSSSSIDYLPPRNQLKDNPAVSASFGRSGTL</sequence>
<dbReference type="InterPro" id="IPR013106">
    <property type="entry name" value="Ig_V-set"/>
</dbReference>
<evidence type="ECO:0000256" key="1">
    <source>
        <dbReference type="SAM" id="MobiDB-lite"/>
    </source>
</evidence>
<protein>
    <recommendedName>
        <fullName evidence="3">Immunoglobulin V-set domain-containing protein</fullName>
    </recommendedName>
</protein>
<keyword evidence="2" id="KW-0732">Signal</keyword>
<evidence type="ECO:0000256" key="2">
    <source>
        <dbReference type="SAM" id="SignalP"/>
    </source>
</evidence>
<feature type="domain" description="Immunoglobulin V-set" evidence="3">
    <location>
        <begin position="34"/>
        <end position="111"/>
    </location>
</feature>
<dbReference type="InterPro" id="IPR036179">
    <property type="entry name" value="Ig-like_dom_sf"/>
</dbReference>
<keyword evidence="5" id="KW-1185">Reference proteome</keyword>
<accession>A0ABY7EBJ4</accession>
<organism evidence="4 5">
    <name type="scientific">Mya arenaria</name>
    <name type="common">Soft-shell clam</name>
    <dbReference type="NCBI Taxonomy" id="6604"/>
    <lineage>
        <taxon>Eukaryota</taxon>
        <taxon>Metazoa</taxon>
        <taxon>Spiralia</taxon>
        <taxon>Lophotrochozoa</taxon>
        <taxon>Mollusca</taxon>
        <taxon>Bivalvia</taxon>
        <taxon>Autobranchia</taxon>
        <taxon>Heteroconchia</taxon>
        <taxon>Euheterodonta</taxon>
        <taxon>Imparidentia</taxon>
        <taxon>Neoheterodontei</taxon>
        <taxon>Myida</taxon>
        <taxon>Myoidea</taxon>
        <taxon>Myidae</taxon>
        <taxon>Mya</taxon>
    </lineage>
</organism>
<dbReference type="SUPFAM" id="SSF48726">
    <property type="entry name" value="Immunoglobulin"/>
    <property type="match status" value="1"/>
</dbReference>
<gene>
    <name evidence="4" type="ORF">MAR_021671</name>
</gene>
<proteinExistence type="predicted"/>
<dbReference type="Proteomes" id="UP001164746">
    <property type="component" value="Chromosome 5"/>
</dbReference>
<reference evidence="4" key="1">
    <citation type="submission" date="2022-11" db="EMBL/GenBank/DDBJ databases">
        <title>Centuries of genome instability and evolution in soft-shell clam transmissible cancer (bioRxiv).</title>
        <authorList>
            <person name="Hart S.F.M."/>
            <person name="Yonemitsu M.A."/>
            <person name="Giersch R.M."/>
            <person name="Beal B.F."/>
            <person name="Arriagada G."/>
            <person name="Davis B.W."/>
            <person name="Ostrander E.A."/>
            <person name="Goff S.P."/>
            <person name="Metzger M.J."/>
        </authorList>
    </citation>
    <scope>NUCLEOTIDE SEQUENCE</scope>
    <source>
        <strain evidence="4">MELC-2E11</strain>
        <tissue evidence="4">Siphon/mantle</tissue>
    </source>
</reference>
<feature type="chain" id="PRO_5045229323" description="Immunoglobulin V-set domain-containing protein" evidence="2">
    <location>
        <begin position="22"/>
        <end position="196"/>
    </location>
</feature>